<keyword evidence="1 3" id="KW-0554">One-carbon metabolism</keyword>
<dbReference type="Pfam" id="PF00551">
    <property type="entry name" value="Formyl_trans_N"/>
    <property type="match status" value="1"/>
</dbReference>
<dbReference type="InterPro" id="IPR004810">
    <property type="entry name" value="PurU"/>
</dbReference>
<dbReference type="InterPro" id="IPR002912">
    <property type="entry name" value="ACT_dom"/>
</dbReference>
<keyword evidence="2 3" id="KW-0378">Hydrolase</keyword>
<evidence type="ECO:0000313" key="6">
    <source>
        <dbReference type="EMBL" id="MCA9728408.1"/>
    </source>
</evidence>
<sequence>MHGPTATLLVTCPDQRGVVARFAQFVTECGGNIIHADNHTDFSGGRFLTRIEWQLEGFQLPREEIGTAFGPLADELQATWELHFSDARPRIAIFVSKQDHCLLDLLWRHRAGEIPGEIVFVAGNHEELAPTVRDAGIEFRHIPVAKADKSGAEARQLELLEQQRVDLVVLAKYMQILSPDFVARAPRIINIHHSFLPAFVGAKPYHQALERGVKIIGATAHYVTPELDAGPIIEQDVTRVSHRDEISDLIRHGKDLERMVLARAVRLHLTNRVLVYGNRTVVFA</sequence>
<dbReference type="Gene3D" id="3.30.70.260">
    <property type="match status" value="1"/>
</dbReference>
<dbReference type="InterPro" id="IPR002376">
    <property type="entry name" value="Formyl_transf_N"/>
</dbReference>
<dbReference type="HAMAP" id="MF_01927">
    <property type="entry name" value="PurU"/>
    <property type="match status" value="1"/>
</dbReference>
<keyword evidence="3" id="KW-0658">Purine biosynthesis</keyword>
<dbReference type="PROSITE" id="PS51671">
    <property type="entry name" value="ACT"/>
    <property type="match status" value="1"/>
</dbReference>
<dbReference type="AlphaFoldDB" id="A0A956M050"/>
<dbReference type="CDD" id="cd04875">
    <property type="entry name" value="ACT_F4HF-DF"/>
    <property type="match status" value="1"/>
</dbReference>
<evidence type="ECO:0000256" key="3">
    <source>
        <dbReference type="HAMAP-Rule" id="MF_01927"/>
    </source>
</evidence>
<dbReference type="InterPro" id="IPR036477">
    <property type="entry name" value="Formyl_transf_N_sf"/>
</dbReference>
<dbReference type="NCBIfam" id="NF004684">
    <property type="entry name" value="PRK06027.1"/>
    <property type="match status" value="1"/>
</dbReference>
<dbReference type="SUPFAM" id="SSF53328">
    <property type="entry name" value="Formyltransferase"/>
    <property type="match status" value="1"/>
</dbReference>
<evidence type="ECO:0000259" key="5">
    <source>
        <dbReference type="PROSITE" id="PS51671"/>
    </source>
</evidence>
<dbReference type="NCBIfam" id="TIGR00655">
    <property type="entry name" value="PurU"/>
    <property type="match status" value="1"/>
</dbReference>
<dbReference type="CDD" id="cd08648">
    <property type="entry name" value="FMT_core_Formyl-FH4-Hydrolase_C"/>
    <property type="match status" value="1"/>
</dbReference>
<dbReference type="EC" id="3.5.1.10" evidence="3 4"/>
<dbReference type="PIRSF" id="PIRSF036480">
    <property type="entry name" value="FormyFH4_hydr"/>
    <property type="match status" value="1"/>
</dbReference>
<feature type="active site" evidence="3">
    <location>
        <position position="228"/>
    </location>
</feature>
<comment type="caution">
    <text evidence="6">The sequence shown here is derived from an EMBL/GenBank/DDBJ whole genome shotgun (WGS) entry which is preliminary data.</text>
</comment>
<evidence type="ECO:0000256" key="2">
    <source>
        <dbReference type="ARBA" id="ARBA00022801"/>
    </source>
</evidence>
<dbReference type="PANTHER" id="PTHR42706:SF1">
    <property type="entry name" value="FORMYLTETRAHYDROFOLATE DEFORMYLASE 2, MITOCHONDRIAL"/>
    <property type="match status" value="1"/>
</dbReference>
<dbReference type="PANTHER" id="PTHR42706">
    <property type="entry name" value="FORMYLTETRAHYDROFOLATE DEFORMYLASE"/>
    <property type="match status" value="1"/>
</dbReference>
<dbReference type="GO" id="GO:0006189">
    <property type="term" value="P:'de novo' IMP biosynthetic process"/>
    <property type="evidence" value="ECO:0007669"/>
    <property type="project" value="UniProtKB-UniRule"/>
</dbReference>
<dbReference type="EMBL" id="JAGQHR010000374">
    <property type="protein sequence ID" value="MCA9728408.1"/>
    <property type="molecule type" value="Genomic_DNA"/>
</dbReference>
<reference evidence="6" key="2">
    <citation type="journal article" date="2021" name="Microbiome">
        <title>Successional dynamics and alternative stable states in a saline activated sludge microbial community over 9 years.</title>
        <authorList>
            <person name="Wang Y."/>
            <person name="Ye J."/>
            <person name="Ju F."/>
            <person name="Liu L."/>
            <person name="Boyd J.A."/>
            <person name="Deng Y."/>
            <person name="Parks D.H."/>
            <person name="Jiang X."/>
            <person name="Yin X."/>
            <person name="Woodcroft B.J."/>
            <person name="Tyson G.W."/>
            <person name="Hugenholtz P."/>
            <person name="Polz M.F."/>
            <person name="Zhang T."/>
        </authorList>
    </citation>
    <scope>NUCLEOTIDE SEQUENCE</scope>
    <source>
        <strain evidence="6">HKST-UBA01</strain>
    </source>
</reference>
<dbReference type="InterPro" id="IPR044074">
    <property type="entry name" value="PurU_ACT"/>
</dbReference>
<dbReference type="Gene3D" id="3.40.50.170">
    <property type="entry name" value="Formyl transferase, N-terminal domain"/>
    <property type="match status" value="1"/>
</dbReference>
<comment type="pathway">
    <text evidence="3">Purine metabolism; IMP biosynthesis via de novo pathway; formate from 10-formyl-5,6,7,8-tetrahydrofolate: step 1/1.</text>
</comment>
<dbReference type="SUPFAM" id="SSF55021">
    <property type="entry name" value="ACT-like"/>
    <property type="match status" value="1"/>
</dbReference>
<dbReference type="InterPro" id="IPR041729">
    <property type="entry name" value="Formyl-FH4-Hydrolase_C"/>
</dbReference>
<accession>A0A956M050</accession>
<gene>
    <name evidence="3 6" type="primary">purU</name>
    <name evidence="6" type="ORF">KC729_12040</name>
</gene>
<comment type="similarity">
    <text evidence="3">Belongs to the PurU family.</text>
</comment>
<name>A0A956M050_UNCEI</name>
<reference evidence="6" key="1">
    <citation type="submission" date="2020-04" db="EMBL/GenBank/DDBJ databases">
        <authorList>
            <person name="Zhang T."/>
        </authorList>
    </citation>
    <scope>NUCLEOTIDE SEQUENCE</scope>
    <source>
        <strain evidence="6">HKST-UBA01</strain>
    </source>
</reference>
<proteinExistence type="inferred from homology"/>
<dbReference type="GO" id="GO:0006730">
    <property type="term" value="P:one-carbon metabolic process"/>
    <property type="evidence" value="ECO:0007669"/>
    <property type="project" value="UniProtKB-KW"/>
</dbReference>
<feature type="domain" description="ACT" evidence="5">
    <location>
        <begin position="7"/>
        <end position="87"/>
    </location>
</feature>
<evidence type="ECO:0000313" key="7">
    <source>
        <dbReference type="Proteomes" id="UP000697710"/>
    </source>
</evidence>
<dbReference type="InterPro" id="IPR045865">
    <property type="entry name" value="ACT-like_dom_sf"/>
</dbReference>
<organism evidence="6 7">
    <name type="scientific">Eiseniibacteriota bacterium</name>
    <dbReference type="NCBI Taxonomy" id="2212470"/>
    <lineage>
        <taxon>Bacteria</taxon>
        <taxon>Candidatus Eiseniibacteriota</taxon>
    </lineage>
</organism>
<dbReference type="PRINTS" id="PR01575">
    <property type="entry name" value="FFH4HYDRLASE"/>
</dbReference>
<evidence type="ECO:0000256" key="4">
    <source>
        <dbReference type="NCBIfam" id="TIGR00655"/>
    </source>
</evidence>
<protein>
    <recommendedName>
        <fullName evidence="3 4">Formyltetrahydrofolate deformylase</fullName>
        <ecNumber evidence="3 4">3.5.1.10</ecNumber>
    </recommendedName>
    <alternativeName>
        <fullName evidence="3">Formyl-FH(4) hydrolase</fullName>
    </alternativeName>
</protein>
<dbReference type="GO" id="GO:0008864">
    <property type="term" value="F:formyltetrahydrofolate deformylase activity"/>
    <property type="evidence" value="ECO:0007669"/>
    <property type="project" value="UniProtKB-UniRule"/>
</dbReference>
<evidence type="ECO:0000256" key="1">
    <source>
        <dbReference type="ARBA" id="ARBA00022563"/>
    </source>
</evidence>
<comment type="catalytic activity">
    <reaction evidence="3">
        <text>(6R)-10-formyltetrahydrofolate + H2O = (6S)-5,6,7,8-tetrahydrofolate + formate + H(+)</text>
        <dbReference type="Rhea" id="RHEA:19833"/>
        <dbReference type="ChEBI" id="CHEBI:15377"/>
        <dbReference type="ChEBI" id="CHEBI:15378"/>
        <dbReference type="ChEBI" id="CHEBI:15740"/>
        <dbReference type="ChEBI" id="CHEBI:57453"/>
        <dbReference type="ChEBI" id="CHEBI:195366"/>
        <dbReference type="EC" id="3.5.1.10"/>
    </reaction>
</comment>
<comment type="function">
    <text evidence="3">Catalyzes the hydrolysis of 10-formyltetrahydrofolate (formyl-FH4) to formate and tetrahydrofolate (FH4).</text>
</comment>
<dbReference type="Proteomes" id="UP000697710">
    <property type="component" value="Unassembled WGS sequence"/>
</dbReference>